<dbReference type="KEGG" id="cse:Cseg_0566"/>
<organism evidence="1 2">
    <name type="scientific">Caulobacter segnis (strain ATCC 21756 / DSM 7131 / JCM 7823 / NBRC 15250 / LMG 17158 / TK0059)</name>
    <name type="common">Mycoplana segnis</name>
    <dbReference type="NCBI Taxonomy" id="509190"/>
    <lineage>
        <taxon>Bacteria</taxon>
        <taxon>Pseudomonadati</taxon>
        <taxon>Pseudomonadota</taxon>
        <taxon>Alphaproteobacteria</taxon>
        <taxon>Caulobacterales</taxon>
        <taxon>Caulobacteraceae</taxon>
        <taxon>Caulobacter</taxon>
    </lineage>
</organism>
<gene>
    <name evidence="1" type="ordered locus">Cseg_0566</name>
</gene>
<protein>
    <submittedName>
        <fullName evidence="1">Uncharacterized protein</fullName>
    </submittedName>
</protein>
<name>D5VHU7_CAUST</name>
<accession>D5VHU7</accession>
<dbReference type="HOGENOM" id="CLU_3341859_0_0_5"/>
<dbReference type="EMBL" id="CP002008">
    <property type="protein sequence ID" value="ADG09078.1"/>
    <property type="molecule type" value="Genomic_DNA"/>
</dbReference>
<dbReference type="Proteomes" id="UP000002629">
    <property type="component" value="Chromosome"/>
</dbReference>
<reference evidence="2" key="1">
    <citation type="journal article" date="2011" name="J. Bacteriol.">
        <title>Genome sequences of eight morphologically diverse alphaproteobacteria.</title>
        <authorList>
            <consortium name="US DOE Joint Genome Institute"/>
            <person name="Brown P.J."/>
            <person name="Kysela D.T."/>
            <person name="Buechlein A."/>
            <person name="Hemmerich C."/>
            <person name="Brun Y.V."/>
        </authorList>
    </citation>
    <scope>NUCLEOTIDE SEQUENCE [LARGE SCALE GENOMIC DNA]</scope>
    <source>
        <strain evidence="2">ATCC 21756 / DSM 7131 / JCM 7823 / NBRC 15250 / LMG 17158 / TK0059</strain>
    </source>
</reference>
<proteinExistence type="predicted"/>
<dbReference type="AlphaFoldDB" id="D5VHU7"/>
<evidence type="ECO:0000313" key="1">
    <source>
        <dbReference type="EMBL" id="ADG09078.1"/>
    </source>
</evidence>
<evidence type="ECO:0000313" key="2">
    <source>
        <dbReference type="Proteomes" id="UP000002629"/>
    </source>
</evidence>
<sequence>MNAMKNAARIAPGGVMSFSEETRPYASAIAWPRTSAA</sequence>